<feature type="domain" description="WxL" evidence="2">
    <location>
        <begin position="1118"/>
        <end position="1336"/>
    </location>
</feature>
<evidence type="ECO:0000256" key="1">
    <source>
        <dbReference type="SAM" id="MobiDB-lite"/>
    </source>
</evidence>
<dbReference type="KEGG" id="xap:XA3_05780"/>
<evidence type="ECO:0000313" key="4">
    <source>
        <dbReference type="Proteomes" id="UP001321861"/>
    </source>
</evidence>
<dbReference type="Proteomes" id="UP001321861">
    <property type="component" value="Chromosome"/>
</dbReference>
<dbReference type="RefSeq" id="WP_317636055.1">
    <property type="nucleotide sequence ID" value="NZ_AP026802.1"/>
</dbReference>
<keyword evidence="4" id="KW-1185">Reference proteome</keyword>
<feature type="compositionally biased region" description="Polar residues" evidence="1">
    <location>
        <begin position="866"/>
        <end position="900"/>
    </location>
</feature>
<name>A0AAU9DMG2_9LACO</name>
<evidence type="ECO:0000259" key="2">
    <source>
        <dbReference type="Pfam" id="PF13731"/>
    </source>
</evidence>
<dbReference type="InterPro" id="IPR027994">
    <property type="entry name" value="WxL_dom"/>
</dbReference>
<organism evidence="3 4">
    <name type="scientific">Xylocopilactobacillus apicola</name>
    <dbReference type="NCBI Taxonomy" id="2932184"/>
    <lineage>
        <taxon>Bacteria</taxon>
        <taxon>Bacillati</taxon>
        <taxon>Bacillota</taxon>
        <taxon>Bacilli</taxon>
        <taxon>Lactobacillales</taxon>
        <taxon>Lactobacillaceae</taxon>
        <taxon>Xylocopilactobacillus</taxon>
    </lineage>
</organism>
<feature type="region of interest" description="Disordered" evidence="1">
    <location>
        <begin position="866"/>
        <end position="905"/>
    </location>
</feature>
<reference evidence="3 4" key="1">
    <citation type="journal article" date="2023" name="Microbiol. Spectr.">
        <title>Symbiosis of Carpenter Bees with Uncharacterized Lactic Acid Bacteria Showing NAD Auxotrophy.</title>
        <authorList>
            <person name="Kawasaki S."/>
            <person name="Ozawa K."/>
            <person name="Mori T."/>
            <person name="Yamamoto A."/>
            <person name="Ito M."/>
            <person name="Ohkuma M."/>
            <person name="Sakamoto M."/>
            <person name="Matsutani M."/>
        </authorList>
    </citation>
    <scope>NUCLEOTIDE SEQUENCE [LARGE SCALE GENOMIC DNA]</scope>
    <source>
        <strain evidence="3 4">XA3</strain>
    </source>
</reference>
<protein>
    <recommendedName>
        <fullName evidence="2">WxL domain-containing protein</fullName>
    </recommendedName>
</protein>
<gene>
    <name evidence="3" type="ORF">XA3_05780</name>
</gene>
<dbReference type="EMBL" id="AP026802">
    <property type="protein sequence ID" value="BDR58137.1"/>
    <property type="molecule type" value="Genomic_DNA"/>
</dbReference>
<accession>A0AAU9DMG2</accession>
<sequence length="1340" mass="146241">MKKKRLFIIFAFLLVVFSGFIWVVSHQTNKSQIQTRADLVSASIQLKDPEGNNLGRLTLSGDRSDSIASVIQKSGVTDDLTYKLGSQSYFVLPGNPNQSGTNLVTNLVRDGIFWSDNPNNPLGNAEYSRNWGAWINQYGNDTTSGAIYLVLSNPSIQVKDSRTGSSYGSINLGPASGIKLNDTLAVALKKVSIQDWNGYTGTKFFYVGSQYLWLDFTSSGSWQYSPPYAYTSGFSDVGNRYNFGQWLISNASSAVKNKTATVNYINQGKVFIPATKNFLYRDVQVRIINSNGDRVPAGWTIPIAGTEDQRMDSVIQQNSGFNENLTYVHNGETYFVLPGIVPDSYGMGNRFVLSHVVADTLLWDDNPNSVTGANSIFGYPWLKMSKWLNNTNGSTQYSSDIASGQMYFLLTRPSISVQDVRNSKGVKFGAYPTSTFGYLRLDADLGITQQEGLGFAIGKSLEANGSGPLVKSNFATYYGTGFVLNGHPLRIQKNDYNEYRNPQGYNYLDQTLNQPVCINNRTDSIMTGRGDAFGEYLQGVQTSETANKYYFNQKTAPLVRMMQGKTYLPATPASDVQVDYYFDHNGNQVVDPGDELLYSDTHITDTPGAAYSLPFNRSFLASKGTFFLVGPASPLTGFYPIVDRITKIRYYAAKVGNLVIDKMDYNHTQTSTPYTVSYSNPQLVNDIVVPSDAPHGWAYFDSNNNQLPAGTHITLDTFSKKTQNTTLTLKEMPKVNFTVKGYYTNNPNNTFPLHTAQYYLGDQITDGDASATWGQKILNDPAGLDDINQQLITAGTIRAGYHLCQPVGNFPIYWNDSQPILSSAIYPNILTTSVVTLLTPPAIGYQASVTLPIVGDAQQVNLKTSASNTKGTPISISNPINKELSTTSDASLTSPGSGNNEFGFKDPDLKKPGYSYVVTGPDHVIYPSLAAALQANPTADHTQNGRNADSSPQDFVITYLEDPQALVVKSNYSVDGTASSPYIINGQTYPLPGVMNRNYTGSPSTHFGTSANNYPGLPEALIAFGTGVTGEAGHHEGDGIFGNSIQWPLDNTEPPNSWKLTLKLTNENSTITYGSWDSVAQMINDVNYKFDQTSNPATFNPSYTSLSDSLIPGTTDNDVQVLSLNYQKSGRTTIRSVPNFDFGTENSPNVTIKLAHAVPMAGSVTAKLNLNYRDDATNTPNNITDYLHTNRTQTPVSRSLIVTDASGDPTTPWTVEAQMDYFRGPDGTVSQSHGPSLTFNKNNVIIKGIDDNILSGNSKYLDSNPPVFNDTVLQAGGPSVSVLNSNSSANQTAIGSWDADFASRDSASIYFPGNALNKSNSASNQNYTTTITWTLITNRP</sequence>
<dbReference type="Pfam" id="PF13731">
    <property type="entry name" value="WxL"/>
    <property type="match status" value="1"/>
</dbReference>
<evidence type="ECO:0000313" key="3">
    <source>
        <dbReference type="EMBL" id="BDR58137.1"/>
    </source>
</evidence>
<proteinExistence type="predicted"/>